<dbReference type="PANTHER" id="PTHR45737:SF6">
    <property type="entry name" value="VON WILLEBRAND FACTOR A DOMAIN-CONTAINING PROTEIN 5A"/>
    <property type="match status" value="1"/>
</dbReference>
<comment type="caution">
    <text evidence="3">The sequence shown here is derived from an EMBL/GenBank/DDBJ whole genome shotgun (WGS) entry which is preliminary data.</text>
</comment>
<feature type="domain" description="VIT" evidence="2">
    <location>
        <begin position="1"/>
        <end position="65"/>
    </location>
</feature>
<name>A0A9P7GLC4_9AGAR</name>
<dbReference type="OrthoDB" id="1729737at2759"/>
<evidence type="ECO:0000259" key="2">
    <source>
        <dbReference type="PROSITE" id="PS51468"/>
    </source>
</evidence>
<dbReference type="Pfam" id="PF08487">
    <property type="entry name" value="VIT"/>
    <property type="match status" value="1"/>
</dbReference>
<dbReference type="PROSITE" id="PS51468">
    <property type="entry name" value="VIT"/>
    <property type="match status" value="1"/>
</dbReference>
<feature type="region of interest" description="Disordered" evidence="1">
    <location>
        <begin position="330"/>
        <end position="357"/>
    </location>
</feature>
<gene>
    <name evidence="3" type="ORF">H0H81_006934</name>
</gene>
<feature type="compositionally biased region" description="Basic residues" evidence="1">
    <location>
        <begin position="340"/>
        <end position="354"/>
    </location>
</feature>
<reference evidence="3" key="2">
    <citation type="submission" date="2021-10" db="EMBL/GenBank/DDBJ databases">
        <title>Phylogenomics reveals ancestral predisposition of the termite-cultivated fungus Termitomyces towards a domesticated lifestyle.</title>
        <authorList>
            <person name="Auxier B."/>
            <person name="Grum-Grzhimaylo A."/>
            <person name="Cardenas M.E."/>
            <person name="Lodge J.D."/>
            <person name="Laessoe T."/>
            <person name="Pedersen O."/>
            <person name="Smith M.E."/>
            <person name="Kuyper T.W."/>
            <person name="Franco-Molano E.A."/>
            <person name="Baroni T.J."/>
            <person name="Aanen D.K."/>
        </authorList>
    </citation>
    <scope>NUCLEOTIDE SEQUENCE</scope>
    <source>
        <strain evidence="3">D49</strain>
    </source>
</reference>
<reference evidence="3" key="1">
    <citation type="submission" date="2021-02" db="EMBL/GenBank/DDBJ databases">
        <authorList>
            <person name="Nieuwenhuis M."/>
            <person name="Van De Peppel L.J.J."/>
        </authorList>
    </citation>
    <scope>NUCLEOTIDE SEQUENCE</scope>
    <source>
        <strain evidence="3">D49</strain>
    </source>
</reference>
<proteinExistence type="predicted"/>
<dbReference type="PANTHER" id="PTHR45737">
    <property type="entry name" value="VON WILLEBRAND FACTOR A DOMAIN-CONTAINING PROTEIN 5A"/>
    <property type="match status" value="1"/>
</dbReference>
<dbReference type="Proteomes" id="UP000717328">
    <property type="component" value="Unassembled WGS sequence"/>
</dbReference>
<keyword evidence="4" id="KW-1185">Reference proteome</keyword>
<evidence type="ECO:0000313" key="4">
    <source>
        <dbReference type="Proteomes" id="UP000717328"/>
    </source>
</evidence>
<feature type="compositionally biased region" description="Acidic residues" evidence="1">
    <location>
        <begin position="414"/>
        <end position="424"/>
    </location>
</feature>
<dbReference type="InterPro" id="IPR013694">
    <property type="entry name" value="VIT"/>
</dbReference>
<evidence type="ECO:0000313" key="3">
    <source>
        <dbReference type="EMBL" id="KAG5651919.1"/>
    </source>
</evidence>
<feature type="compositionally biased region" description="Polar residues" evidence="1">
    <location>
        <begin position="395"/>
        <end position="411"/>
    </location>
</feature>
<evidence type="ECO:0000256" key="1">
    <source>
        <dbReference type="SAM" id="MobiDB-lite"/>
    </source>
</evidence>
<dbReference type="AlphaFoldDB" id="A0A9P7GLC4"/>
<protein>
    <recommendedName>
        <fullName evidence="2">VIT domain-containing protein</fullName>
    </recommendedName>
</protein>
<feature type="region of interest" description="Disordered" evidence="1">
    <location>
        <begin position="394"/>
        <end position="472"/>
    </location>
</feature>
<sequence length="586" mass="63512">MKTSDGRTVTGFVKEKKAAQLEYEEAVRSRQFAGLVNHATDDIFTISIGAIPPHATVEVHLETKFVDSIKEGGGTEIGLALRSVLSSRDKQMPTVAYGDDPILVVGEAVKESSTNAPLRVFTLGIGHGISTATCDGIARAGNGASLYALDTEGILGQCARLFTAGRSSFVRDVKIDWGIPRDELGVQGVSFSNQTLSAGSIPNLPPPVIQQAPTEITHIHAGTRMNIYVIISLKRGFVPKKIVLSGENESSGGSFELSIPVHLVRLTGADEGLPLIHTLAAAWLIKEHQARKAPLPIAVMPASEDDIRRAVIVRIAEKYQLVSEHTSFVAVDSGQDDPRRSRHRTRRTILRSRSHSPEVRGRNIIVTPTGLFQSTLSVLSGLFGIGSNTIRDDSQTLTGSWPDSPPRSATPSDDGVDEDEEGRESEDSRETFSTLSSLESYGWSDWSRTPSPIPRWSEEDERMRNQPSPNIECNLGLPDLPLAPVGASAVPPREVVELMRLQCFDGSFKLEELRGIIGSKALDEVNNVDVDAKVWATALSVAFMRKHMGNQKEMLSDLLAKALDYLGAMAQGLVDELIAHAEHALA</sequence>
<dbReference type="EMBL" id="JABCKI010000182">
    <property type="protein sequence ID" value="KAG5651919.1"/>
    <property type="molecule type" value="Genomic_DNA"/>
</dbReference>
<organism evidence="3 4">
    <name type="scientific">Sphagnurus paluster</name>
    <dbReference type="NCBI Taxonomy" id="117069"/>
    <lineage>
        <taxon>Eukaryota</taxon>
        <taxon>Fungi</taxon>
        <taxon>Dikarya</taxon>
        <taxon>Basidiomycota</taxon>
        <taxon>Agaricomycotina</taxon>
        <taxon>Agaricomycetes</taxon>
        <taxon>Agaricomycetidae</taxon>
        <taxon>Agaricales</taxon>
        <taxon>Tricholomatineae</taxon>
        <taxon>Lyophyllaceae</taxon>
        <taxon>Sphagnurus</taxon>
    </lineage>
</organism>
<accession>A0A9P7GLC4</accession>